<dbReference type="SMART" id="SM01087">
    <property type="entry name" value="COG6"/>
    <property type="match status" value="1"/>
</dbReference>
<evidence type="ECO:0000256" key="10">
    <source>
        <dbReference type="RuleBase" id="RU365075"/>
    </source>
</evidence>
<comment type="function">
    <text evidence="9">Acts as a component of the peripheral membrane COG complex that is involved in intra-Golgi protein trafficking. COG is located at the cis-Golgi, and regulates tethering of retrograde intra-Golgi vesicles and possibly a number of other membrane trafficking events.</text>
</comment>
<evidence type="ECO:0000256" key="1">
    <source>
        <dbReference type="ARBA" id="ARBA00004395"/>
    </source>
</evidence>
<dbReference type="Pfam" id="PF06419">
    <property type="entry name" value="COG6_N"/>
    <property type="match status" value="1"/>
</dbReference>
<dbReference type="EMBL" id="CP110433">
    <property type="protein sequence ID" value="WAQ90710.1"/>
    <property type="molecule type" value="Genomic_DNA"/>
</dbReference>
<accession>A0ABY7D3Y5</accession>
<name>A0ABY7D3Y5_9BASI</name>
<keyword evidence="5 10" id="KW-0653">Protein transport</keyword>
<keyword evidence="15" id="KW-1185">Reference proteome</keyword>
<keyword evidence="6 10" id="KW-0333">Golgi apparatus</keyword>
<evidence type="ECO:0000313" key="15">
    <source>
        <dbReference type="Proteomes" id="UP001164743"/>
    </source>
</evidence>
<feature type="region of interest" description="Disordered" evidence="11">
    <location>
        <begin position="1"/>
        <end position="29"/>
    </location>
</feature>
<keyword evidence="4 10" id="KW-0813">Transport</keyword>
<evidence type="ECO:0000256" key="9">
    <source>
        <dbReference type="ARBA" id="ARBA00043873"/>
    </source>
</evidence>
<protein>
    <recommendedName>
        <fullName evidence="3 10">Conserved oligomeric Golgi complex subunit 6</fullName>
        <shortName evidence="10">COG complex subunit 6</shortName>
    </recommendedName>
    <alternativeName>
        <fullName evidence="8 10">Component of oligomeric Golgi complex 6</fullName>
    </alternativeName>
</protein>
<evidence type="ECO:0000259" key="13">
    <source>
        <dbReference type="Pfam" id="PF20653"/>
    </source>
</evidence>
<dbReference type="GeneID" id="77803168"/>
<comment type="subunit">
    <text evidence="10">Component of the conserved oligomeric Golgi complex.</text>
</comment>
<dbReference type="InterPro" id="IPR048368">
    <property type="entry name" value="COG6_N"/>
</dbReference>
<dbReference type="InterPro" id="IPR010490">
    <property type="entry name" value="COG6"/>
</dbReference>
<dbReference type="Proteomes" id="UP001164743">
    <property type="component" value="Chromosome 13A"/>
</dbReference>
<comment type="function">
    <text evidence="10">Acts as component of the peripheral membrane COG complex that is involved in intra-Golgi protein trafficking. COG is located at the cis-Golgi, and regulates tethering of retrograde intra-Golgi vesicles and possibly a number of other membrane trafficking events.</text>
</comment>
<evidence type="ECO:0000256" key="11">
    <source>
        <dbReference type="SAM" id="MobiDB-lite"/>
    </source>
</evidence>
<evidence type="ECO:0000256" key="7">
    <source>
        <dbReference type="ARBA" id="ARBA00023136"/>
    </source>
</evidence>
<proteinExistence type="inferred from homology"/>
<evidence type="ECO:0000256" key="8">
    <source>
        <dbReference type="ARBA" id="ARBA00031348"/>
    </source>
</evidence>
<dbReference type="Pfam" id="PF20653">
    <property type="entry name" value="COG6_C"/>
    <property type="match status" value="1"/>
</dbReference>
<comment type="subcellular location">
    <subcellularLocation>
        <location evidence="1 10">Golgi apparatus membrane</location>
        <topology evidence="1 10">Peripheral membrane protein</topology>
    </subcellularLocation>
</comment>
<evidence type="ECO:0000256" key="5">
    <source>
        <dbReference type="ARBA" id="ARBA00022927"/>
    </source>
</evidence>
<evidence type="ECO:0000313" key="14">
    <source>
        <dbReference type="EMBL" id="WAQ90710.1"/>
    </source>
</evidence>
<feature type="domain" description="Conserved oligomeric complex COG6 N-terminal" evidence="12">
    <location>
        <begin position="29"/>
        <end position="78"/>
    </location>
</feature>
<feature type="domain" description="Conserved Oligomeric Golgi complex subunit 6 C-terminal" evidence="13">
    <location>
        <begin position="182"/>
        <end position="419"/>
    </location>
</feature>
<evidence type="ECO:0000256" key="6">
    <source>
        <dbReference type="ARBA" id="ARBA00023034"/>
    </source>
</evidence>
<evidence type="ECO:0000256" key="4">
    <source>
        <dbReference type="ARBA" id="ARBA00022448"/>
    </source>
</evidence>
<evidence type="ECO:0000259" key="12">
    <source>
        <dbReference type="Pfam" id="PF06419"/>
    </source>
</evidence>
<evidence type="ECO:0000256" key="3">
    <source>
        <dbReference type="ARBA" id="ARBA00020973"/>
    </source>
</evidence>
<comment type="similarity">
    <text evidence="2 10">Belongs to the COG6 family.</text>
</comment>
<evidence type="ECO:0000256" key="2">
    <source>
        <dbReference type="ARBA" id="ARBA00011023"/>
    </source>
</evidence>
<gene>
    <name evidence="14" type="ORF">PtA15_13A109</name>
</gene>
<dbReference type="PANTHER" id="PTHR21506">
    <property type="entry name" value="COMPONENT OF OLIGOMERIC GOLGI COMPLEX 6"/>
    <property type="match status" value="1"/>
</dbReference>
<reference evidence="14" key="1">
    <citation type="submission" date="2022-10" db="EMBL/GenBank/DDBJ databases">
        <title>Puccinia triticina Genome sequencing and assembly.</title>
        <authorList>
            <person name="Li C."/>
        </authorList>
    </citation>
    <scope>NUCLEOTIDE SEQUENCE</scope>
    <source>
        <strain evidence="14">Pt15</strain>
    </source>
</reference>
<dbReference type="PANTHER" id="PTHR21506:SF0">
    <property type="entry name" value="CONSERVED OLIGOMERIC GOLGI COMPLEX SUBUNIT 6"/>
    <property type="match status" value="1"/>
</dbReference>
<dbReference type="InterPro" id="IPR048369">
    <property type="entry name" value="COG6_C"/>
</dbReference>
<sequence length="491" mass="55353">MLPAGAFKRLNNQRRQNSAEDVTRPVSPKTANSATKYLLKHANGLRKEDEAVTAKQLIVKAFLEKFTLKENEIQALTSREVTVNCSVFEAMDHCEQIRSDCAILLIGDSQSSKSKTAGLDIMQATSKYLDKGYDKILRWALFEARSGLIKPDEIQPKGGDCHFNCSPIKFLIWLISGSVDTRGPSGLPRPIELIAHDPIQYVGDMLAWIHQVMASEHEFLESLFDLKADGRRVGESLTESKNTDDWEMARKLLGKHLKGCIRPLKMRVQQTVNSQEGSLTACQLANLLEFYQLTMASTIGPDAKLTNTLSELMDQSYEVFYQLLKSLSSDYLRRLEPPPVDLSVPTPLHEAMSNLGVIMLIYEGSADESSSSSEHSFERVLDLVIDPMMEVIDRMAQLRALEWDRSIFWLNCLEFMLSTGGGLNKKGTKEEEKTEGSQNLKEVILQRSLNDLVARNQIIYDNVLDDRNLFEFKSTILIRPLDEVKTLIGFL</sequence>
<organism evidence="14 15">
    <name type="scientific">Puccinia triticina</name>
    <dbReference type="NCBI Taxonomy" id="208348"/>
    <lineage>
        <taxon>Eukaryota</taxon>
        <taxon>Fungi</taxon>
        <taxon>Dikarya</taxon>
        <taxon>Basidiomycota</taxon>
        <taxon>Pucciniomycotina</taxon>
        <taxon>Pucciniomycetes</taxon>
        <taxon>Pucciniales</taxon>
        <taxon>Pucciniaceae</taxon>
        <taxon>Puccinia</taxon>
    </lineage>
</organism>
<dbReference type="RefSeq" id="XP_053026265.1">
    <property type="nucleotide sequence ID" value="XM_053162273.1"/>
</dbReference>
<keyword evidence="7 10" id="KW-0472">Membrane</keyword>